<dbReference type="Proteomes" id="UP001329151">
    <property type="component" value="Chromosome"/>
</dbReference>
<keyword evidence="3" id="KW-1185">Reference proteome</keyword>
<dbReference type="PANTHER" id="PTHR43798:SF33">
    <property type="entry name" value="HYDROLASE, PUTATIVE (AFU_ORTHOLOGUE AFUA_2G14860)-RELATED"/>
    <property type="match status" value="1"/>
</dbReference>
<name>A0AA86MDS7_9BURK</name>
<dbReference type="Pfam" id="PF00561">
    <property type="entry name" value="Abhydrolase_1"/>
    <property type="match status" value="1"/>
</dbReference>
<feature type="domain" description="AB hydrolase-1" evidence="1">
    <location>
        <begin position="92"/>
        <end position="320"/>
    </location>
</feature>
<dbReference type="PRINTS" id="PR00111">
    <property type="entry name" value="ABHYDROLASE"/>
</dbReference>
<dbReference type="InterPro" id="IPR000073">
    <property type="entry name" value="AB_hydrolase_1"/>
</dbReference>
<evidence type="ECO:0000259" key="1">
    <source>
        <dbReference type="Pfam" id="PF00561"/>
    </source>
</evidence>
<organism evidence="2 3">
    <name type="scientific">Limnobacter thiooxidans</name>
    <dbReference type="NCBI Taxonomy" id="131080"/>
    <lineage>
        <taxon>Bacteria</taxon>
        <taxon>Pseudomonadati</taxon>
        <taxon>Pseudomonadota</taxon>
        <taxon>Betaproteobacteria</taxon>
        <taxon>Burkholderiales</taxon>
        <taxon>Burkholderiaceae</taxon>
        <taxon>Limnobacter</taxon>
    </lineage>
</organism>
<dbReference type="PANTHER" id="PTHR43798">
    <property type="entry name" value="MONOACYLGLYCEROL LIPASE"/>
    <property type="match status" value="1"/>
</dbReference>
<accession>A0AA86MDS7</accession>
<dbReference type="GO" id="GO:0016787">
    <property type="term" value="F:hydrolase activity"/>
    <property type="evidence" value="ECO:0007669"/>
    <property type="project" value="UniProtKB-KW"/>
</dbReference>
<evidence type="ECO:0000313" key="2">
    <source>
        <dbReference type="EMBL" id="BET26246.1"/>
    </source>
</evidence>
<reference evidence="2 3" key="1">
    <citation type="submission" date="2023-10" db="EMBL/GenBank/DDBJ databases">
        <title>Complete Genome Sequence of Limnobacter thiooxidans CS-K2T, Isolated from freshwater lake sediments in Bavaria, Germany.</title>
        <authorList>
            <person name="Naruki M."/>
            <person name="Watanabe A."/>
            <person name="Warashina T."/>
            <person name="Morita T."/>
            <person name="Arakawa K."/>
        </authorList>
    </citation>
    <scope>NUCLEOTIDE SEQUENCE [LARGE SCALE GENOMIC DNA]</scope>
    <source>
        <strain evidence="2 3">CS-K2</strain>
    </source>
</reference>
<keyword evidence="2" id="KW-0378">Hydrolase</keyword>
<evidence type="ECO:0000313" key="3">
    <source>
        <dbReference type="Proteomes" id="UP001329151"/>
    </source>
</evidence>
<dbReference type="InterPro" id="IPR050266">
    <property type="entry name" value="AB_hydrolase_sf"/>
</dbReference>
<dbReference type="InterPro" id="IPR029058">
    <property type="entry name" value="AB_hydrolase_fold"/>
</dbReference>
<dbReference type="RefSeq" id="WP_130556266.1">
    <property type="nucleotide sequence ID" value="NZ_AP028947.1"/>
</dbReference>
<dbReference type="Gene3D" id="3.40.50.1820">
    <property type="entry name" value="alpha/beta hydrolase"/>
    <property type="match status" value="1"/>
</dbReference>
<dbReference type="KEGG" id="lto:RGQ30_17470"/>
<dbReference type="GO" id="GO:0016020">
    <property type="term" value="C:membrane"/>
    <property type="evidence" value="ECO:0007669"/>
    <property type="project" value="TreeGrafter"/>
</dbReference>
<dbReference type="SUPFAM" id="SSF53474">
    <property type="entry name" value="alpha/beta-Hydrolases"/>
    <property type="match status" value="1"/>
</dbReference>
<dbReference type="EMBL" id="AP028947">
    <property type="protein sequence ID" value="BET26246.1"/>
    <property type="molecule type" value="Genomic_DNA"/>
</dbReference>
<gene>
    <name evidence="2" type="ORF">RGQ30_17470</name>
</gene>
<proteinExistence type="predicted"/>
<dbReference type="AlphaFoldDB" id="A0AA86MDS7"/>
<sequence>MTKPVRKTKGKEIPPISEGAKLVDQYFDHVGEAFLRHAPEISPDKLRDWRPKLFSFTRLNPWYGGLVGVHRKRIGAGKDKLVWLEIGHEASPALLLMHGFAAAKEHWLPLLPFFAGQFRILIPDLPGWGESGFNPEHHYGLEDQTERLHNWLTQIGVHKVNVVGNSMGGALAGLLAARFPQMVTSLVLMDALGLPGNEETDFIREVLRGKNRLVPRAPMDVMKLTDLVFHNRALAASAAFFSATELIHRKDVNSFLFQEMLSRRPDYTKATFEDITAPTLVMWGKEDAVLHLSCAYEFERLIKRAEMCLFDGVGHLPMIETPYPCAQAIKEFVLRNI</sequence>
<protein>
    <submittedName>
        <fullName evidence="2">Alpha/beta hydrolase</fullName>
    </submittedName>
</protein>